<keyword evidence="2" id="KW-1185">Reference proteome</keyword>
<evidence type="ECO:0000313" key="2">
    <source>
        <dbReference type="Proteomes" id="UP001528823"/>
    </source>
</evidence>
<organism evidence="1 2">
    <name type="scientific">Spartinivicinus poritis</name>
    <dbReference type="NCBI Taxonomy" id="2994640"/>
    <lineage>
        <taxon>Bacteria</taxon>
        <taxon>Pseudomonadati</taxon>
        <taxon>Pseudomonadota</taxon>
        <taxon>Gammaproteobacteria</taxon>
        <taxon>Oceanospirillales</taxon>
        <taxon>Zooshikellaceae</taxon>
        <taxon>Spartinivicinus</taxon>
    </lineage>
</organism>
<evidence type="ECO:0008006" key="3">
    <source>
        <dbReference type="Google" id="ProtNLM"/>
    </source>
</evidence>
<dbReference type="RefSeq" id="WP_274691328.1">
    <property type="nucleotide sequence ID" value="NZ_JAPMOU010000049.1"/>
</dbReference>
<reference evidence="1 2" key="1">
    <citation type="submission" date="2022-11" db="EMBL/GenBank/DDBJ databases">
        <title>Spartinivicinus poritis sp. nov., isolated from scleractinian coral Porites lutea.</title>
        <authorList>
            <person name="Zhang G."/>
            <person name="Cai L."/>
            <person name="Wei Q."/>
        </authorList>
    </citation>
    <scope>NUCLEOTIDE SEQUENCE [LARGE SCALE GENOMIC DNA]</scope>
    <source>
        <strain evidence="1 2">A2-2</strain>
    </source>
</reference>
<proteinExistence type="predicted"/>
<gene>
    <name evidence="1" type="ORF">ORQ98_23935</name>
</gene>
<evidence type="ECO:0000313" key="1">
    <source>
        <dbReference type="EMBL" id="MDE1465018.1"/>
    </source>
</evidence>
<sequence>MSPRKIGCRTHDSKRNGTVCLYTAFDTLTGEVTGKVTDNQRSKEFLSFLKEIEKKTPEGYELQLSLIV</sequence>
<name>A0ABT5UF50_9GAMM</name>
<dbReference type="EMBL" id="JAPMOU010000049">
    <property type="protein sequence ID" value="MDE1465018.1"/>
    <property type="molecule type" value="Genomic_DNA"/>
</dbReference>
<dbReference type="Proteomes" id="UP001528823">
    <property type="component" value="Unassembled WGS sequence"/>
</dbReference>
<protein>
    <recommendedName>
        <fullName evidence="3">Transposase</fullName>
    </recommendedName>
</protein>
<comment type="caution">
    <text evidence="1">The sequence shown here is derived from an EMBL/GenBank/DDBJ whole genome shotgun (WGS) entry which is preliminary data.</text>
</comment>
<accession>A0ABT5UF50</accession>